<dbReference type="Pfam" id="PF00497">
    <property type="entry name" value="SBP_bac_3"/>
    <property type="match status" value="1"/>
</dbReference>
<dbReference type="InterPro" id="IPR015683">
    <property type="entry name" value="Ionotropic_Glu_rcpt"/>
</dbReference>
<evidence type="ECO:0000256" key="8">
    <source>
        <dbReference type="ARBA" id="ARBA00023180"/>
    </source>
</evidence>
<gene>
    <name evidence="13" type="ORF">FF098_014475</name>
</gene>
<dbReference type="Gene3D" id="1.10.287.70">
    <property type="match status" value="1"/>
</dbReference>
<evidence type="ECO:0000256" key="2">
    <source>
        <dbReference type="ARBA" id="ARBA00022448"/>
    </source>
</evidence>
<evidence type="ECO:0000256" key="3">
    <source>
        <dbReference type="ARBA" id="ARBA00022692"/>
    </source>
</evidence>
<dbReference type="RefSeq" id="WP_166426572.1">
    <property type="nucleotide sequence ID" value="NZ_BMGZ01000003.1"/>
</dbReference>
<dbReference type="InterPro" id="IPR001638">
    <property type="entry name" value="Solute-binding_3/MltF_N"/>
</dbReference>
<dbReference type="SMART" id="SM00062">
    <property type="entry name" value="PBPb"/>
    <property type="match status" value="1"/>
</dbReference>
<keyword evidence="7" id="KW-0675">Receptor</keyword>
<dbReference type="EMBL" id="VCJR02000003">
    <property type="protein sequence ID" value="NHK29124.1"/>
    <property type="molecule type" value="Genomic_DNA"/>
</dbReference>
<dbReference type="Gene3D" id="3.40.190.10">
    <property type="entry name" value="Periplasmic binding protein-like II"/>
    <property type="match status" value="3"/>
</dbReference>
<keyword evidence="9" id="KW-0407">Ion channel</keyword>
<feature type="transmembrane region" description="Helical" evidence="10">
    <location>
        <begin position="144"/>
        <end position="167"/>
    </location>
</feature>
<dbReference type="Pfam" id="PF00060">
    <property type="entry name" value="Lig_chan"/>
    <property type="match status" value="1"/>
</dbReference>
<protein>
    <submittedName>
        <fullName evidence="13">Transporter substrate-binding domain-containing protein</fullName>
    </submittedName>
</protein>
<dbReference type="InterPro" id="IPR001320">
    <property type="entry name" value="Iontro_rcpt_C"/>
</dbReference>
<evidence type="ECO:0000256" key="10">
    <source>
        <dbReference type="SAM" id="Phobius"/>
    </source>
</evidence>
<keyword evidence="4 10" id="KW-1133">Transmembrane helix</keyword>
<dbReference type="SMART" id="SM00079">
    <property type="entry name" value="PBPe"/>
    <property type="match status" value="1"/>
</dbReference>
<reference evidence="13 14" key="1">
    <citation type="submission" date="2020-02" db="EMBL/GenBank/DDBJ databases">
        <title>Genome sequence of Parvularcula flava strain NH6-79.</title>
        <authorList>
            <person name="Abdul Karim M.H."/>
            <person name="Lam M.Q."/>
            <person name="Chen S.J."/>
            <person name="Yahya A."/>
            <person name="Shahir S."/>
            <person name="Shamsir M.S."/>
            <person name="Chong C.S."/>
        </authorList>
    </citation>
    <scope>NUCLEOTIDE SEQUENCE [LARGE SCALE GENOMIC DNA]</scope>
    <source>
        <strain evidence="13 14">NH6-79</strain>
    </source>
</reference>
<dbReference type="Proteomes" id="UP000818603">
    <property type="component" value="Unassembled WGS sequence"/>
</dbReference>
<keyword evidence="6 10" id="KW-0472">Membrane</keyword>
<feature type="domain" description="Ionotropic glutamate receptor C-terminal" evidence="12">
    <location>
        <begin position="36"/>
        <end position="364"/>
    </location>
</feature>
<name>A0ABX0HRC5_9PROT</name>
<comment type="subcellular location">
    <subcellularLocation>
        <location evidence="1">Membrane</location>
        <topology evidence="1">Multi-pass membrane protein</topology>
    </subcellularLocation>
</comment>
<proteinExistence type="predicted"/>
<evidence type="ECO:0000256" key="5">
    <source>
        <dbReference type="ARBA" id="ARBA00023065"/>
    </source>
</evidence>
<comment type="caution">
    <text evidence="13">The sequence shown here is derived from an EMBL/GenBank/DDBJ whole genome shotgun (WGS) entry which is preliminary data.</text>
</comment>
<dbReference type="SUPFAM" id="SSF53850">
    <property type="entry name" value="Periplasmic binding protein-like II"/>
    <property type="match status" value="1"/>
</dbReference>
<dbReference type="SUPFAM" id="SSF81324">
    <property type="entry name" value="Voltage-gated potassium channels"/>
    <property type="match status" value="1"/>
</dbReference>
<keyword evidence="3 10" id="KW-0812">Transmembrane</keyword>
<keyword evidence="8" id="KW-0325">Glycoprotein</keyword>
<keyword evidence="2" id="KW-0813">Transport</keyword>
<evidence type="ECO:0000259" key="11">
    <source>
        <dbReference type="SMART" id="SM00062"/>
    </source>
</evidence>
<evidence type="ECO:0000256" key="6">
    <source>
        <dbReference type="ARBA" id="ARBA00023136"/>
    </source>
</evidence>
<sequence>MTTGECAIHRKFIAIFALLCGFAAIQPVALAQQEAPLTVAIKEAPPFAFKDEQGRWVGLSVELWEEAAGSVGVSYEYSEQTLDDMFAGLQSGQNDAAIGALSITPEREEIVDFTHGYYRSGLGIAVPSEGGGGPFSFFAPLLTWQFASAVLTLLVVLAGVGAVIWLVERRQNPEEFGGTTAHGLGKGLWWSAVTMTTVGYGDKSPRTMAGRIVGLVWMFTSIIIIAGMTGALASAFTVSSLDGGIEGPDDLRGVRVAVVEGSSSAVWLEERNIRLREFPTAEAALAAVADGDLQAAVHDAPLARYLIENSDLADLRVLEPSFEHESYGFAFPTGSPMVERFNRATLRLTGGNDWEEMIEYYVGEENL</sequence>
<evidence type="ECO:0000256" key="9">
    <source>
        <dbReference type="ARBA" id="ARBA00023303"/>
    </source>
</evidence>
<dbReference type="PANTHER" id="PTHR18966">
    <property type="entry name" value="IONOTROPIC GLUTAMATE RECEPTOR"/>
    <property type="match status" value="1"/>
</dbReference>
<organism evidence="13 14">
    <name type="scientific">Aquisalinus luteolus</name>
    <dbReference type="NCBI Taxonomy" id="1566827"/>
    <lineage>
        <taxon>Bacteria</taxon>
        <taxon>Pseudomonadati</taxon>
        <taxon>Pseudomonadota</taxon>
        <taxon>Alphaproteobacteria</taxon>
        <taxon>Parvularculales</taxon>
        <taxon>Parvularculaceae</taxon>
        <taxon>Aquisalinus</taxon>
    </lineage>
</organism>
<feature type="transmembrane region" description="Helical" evidence="10">
    <location>
        <begin position="212"/>
        <end position="236"/>
    </location>
</feature>
<keyword evidence="14" id="KW-1185">Reference proteome</keyword>
<dbReference type="PRINTS" id="PR00169">
    <property type="entry name" value="KCHANNEL"/>
</dbReference>
<evidence type="ECO:0000256" key="7">
    <source>
        <dbReference type="ARBA" id="ARBA00023170"/>
    </source>
</evidence>
<feature type="domain" description="Solute-binding protein family 3/N-terminal" evidence="11">
    <location>
        <begin position="36"/>
        <end position="365"/>
    </location>
</feature>
<accession>A0ABX0HRC5</accession>
<evidence type="ECO:0000256" key="1">
    <source>
        <dbReference type="ARBA" id="ARBA00004141"/>
    </source>
</evidence>
<evidence type="ECO:0000256" key="4">
    <source>
        <dbReference type="ARBA" id="ARBA00022989"/>
    </source>
</evidence>
<evidence type="ECO:0000313" key="14">
    <source>
        <dbReference type="Proteomes" id="UP000818603"/>
    </source>
</evidence>
<keyword evidence="5" id="KW-0406">Ion transport</keyword>
<evidence type="ECO:0000313" key="13">
    <source>
        <dbReference type="EMBL" id="NHK29124.1"/>
    </source>
</evidence>
<evidence type="ECO:0000259" key="12">
    <source>
        <dbReference type="SMART" id="SM00079"/>
    </source>
</evidence>